<gene>
    <name evidence="1" type="ORF">GDO81_010052</name>
</gene>
<comment type="caution">
    <text evidence="1">The sequence shown here is derived from an EMBL/GenBank/DDBJ whole genome shotgun (WGS) entry which is preliminary data.</text>
</comment>
<proteinExistence type="predicted"/>
<protein>
    <submittedName>
        <fullName evidence="1">Uncharacterized protein</fullName>
    </submittedName>
</protein>
<dbReference type="Proteomes" id="UP000824782">
    <property type="component" value="Unassembled WGS sequence"/>
</dbReference>
<reference evidence="1" key="1">
    <citation type="thesis" date="2020" institute="ProQuest LLC" country="789 East Eisenhower Parkway, Ann Arbor, MI, USA">
        <title>Comparative Genomics and Chromosome Evolution.</title>
        <authorList>
            <person name="Mudd A.B."/>
        </authorList>
    </citation>
    <scope>NUCLEOTIDE SEQUENCE</scope>
    <source>
        <strain evidence="1">237g6f4</strain>
        <tissue evidence="1">Blood</tissue>
    </source>
</reference>
<dbReference type="EMBL" id="WNYA01000004">
    <property type="protein sequence ID" value="KAG8577064.1"/>
    <property type="molecule type" value="Genomic_DNA"/>
</dbReference>
<dbReference type="AlphaFoldDB" id="A0AAV7BXG5"/>
<organism evidence="1 2">
    <name type="scientific">Engystomops pustulosus</name>
    <name type="common">Tungara frog</name>
    <name type="synonym">Physalaemus pustulosus</name>
    <dbReference type="NCBI Taxonomy" id="76066"/>
    <lineage>
        <taxon>Eukaryota</taxon>
        <taxon>Metazoa</taxon>
        <taxon>Chordata</taxon>
        <taxon>Craniata</taxon>
        <taxon>Vertebrata</taxon>
        <taxon>Euteleostomi</taxon>
        <taxon>Amphibia</taxon>
        <taxon>Batrachia</taxon>
        <taxon>Anura</taxon>
        <taxon>Neobatrachia</taxon>
        <taxon>Hyloidea</taxon>
        <taxon>Leptodactylidae</taxon>
        <taxon>Leiuperinae</taxon>
        <taxon>Engystomops</taxon>
    </lineage>
</organism>
<name>A0AAV7BXG5_ENGPU</name>
<sequence>MINRFKRTPNYQKQNADFLHMMWNCNVVLEFWEDIHIEVSRVSGLTVPKTPDVFVLGNMCEIAGTSHQVRWLGMAL</sequence>
<evidence type="ECO:0000313" key="1">
    <source>
        <dbReference type="EMBL" id="KAG8577064.1"/>
    </source>
</evidence>
<accession>A0AAV7BXG5</accession>
<keyword evidence="2" id="KW-1185">Reference proteome</keyword>
<evidence type="ECO:0000313" key="2">
    <source>
        <dbReference type="Proteomes" id="UP000824782"/>
    </source>
</evidence>